<feature type="domain" description="HTH tetR-type" evidence="5">
    <location>
        <begin position="6"/>
        <end position="66"/>
    </location>
</feature>
<evidence type="ECO:0000256" key="4">
    <source>
        <dbReference type="PROSITE-ProRule" id="PRU00335"/>
    </source>
</evidence>
<dbReference type="Gene3D" id="1.10.357.10">
    <property type="entry name" value="Tetracycline Repressor, domain 2"/>
    <property type="match status" value="1"/>
</dbReference>
<evidence type="ECO:0000313" key="7">
    <source>
        <dbReference type="Proteomes" id="UP000461443"/>
    </source>
</evidence>
<dbReference type="PANTHER" id="PTHR30055:SF146">
    <property type="entry name" value="HTH-TYPE TRANSCRIPTIONAL DUAL REGULATOR CECR"/>
    <property type="match status" value="1"/>
</dbReference>
<dbReference type="PRINTS" id="PR00455">
    <property type="entry name" value="HTHTETR"/>
</dbReference>
<organism evidence="6 7">
    <name type="scientific">Acerihabitans arboris</name>
    <dbReference type="NCBI Taxonomy" id="2691583"/>
    <lineage>
        <taxon>Bacteria</taxon>
        <taxon>Pseudomonadati</taxon>
        <taxon>Pseudomonadota</taxon>
        <taxon>Gammaproteobacteria</taxon>
        <taxon>Enterobacterales</taxon>
        <taxon>Pectobacteriaceae</taxon>
        <taxon>Acerihabitans</taxon>
    </lineage>
</organism>
<dbReference type="SUPFAM" id="SSF46689">
    <property type="entry name" value="Homeodomain-like"/>
    <property type="match status" value="1"/>
</dbReference>
<accession>A0A845SKL9</accession>
<sequence>MRKKTEARRLNFVMAAGKLFMDHGFAAVTMESIALAAASSKATLYSYFSSKEALFEAYVVEAGKGLVERLLDAPTESQELVVILHRLGISYLELVTQPNIVALNRLIIGEAGRFPELVRLFYGLGPKKTLSHIGKVMSALMDRKLIHQSDVRTLSLHFKTLCEAGIVERVLWGLDPMPVEAAVLEASVAAATQVFIRLYANQ</sequence>
<gene>
    <name evidence="6" type="ORF">GRH90_24110</name>
</gene>
<evidence type="ECO:0000259" key="5">
    <source>
        <dbReference type="PROSITE" id="PS50977"/>
    </source>
</evidence>
<dbReference type="GO" id="GO:0003700">
    <property type="term" value="F:DNA-binding transcription factor activity"/>
    <property type="evidence" value="ECO:0007669"/>
    <property type="project" value="TreeGrafter"/>
</dbReference>
<evidence type="ECO:0000256" key="3">
    <source>
        <dbReference type="ARBA" id="ARBA00023163"/>
    </source>
</evidence>
<dbReference type="FunFam" id="1.10.10.60:FF:000141">
    <property type="entry name" value="TetR family transcriptional regulator"/>
    <property type="match status" value="1"/>
</dbReference>
<keyword evidence="1" id="KW-0805">Transcription regulation</keyword>
<dbReference type="InterPro" id="IPR001647">
    <property type="entry name" value="HTH_TetR"/>
</dbReference>
<dbReference type="Pfam" id="PF00440">
    <property type="entry name" value="TetR_N"/>
    <property type="match status" value="1"/>
</dbReference>
<evidence type="ECO:0000313" key="6">
    <source>
        <dbReference type="EMBL" id="NDL65823.1"/>
    </source>
</evidence>
<dbReference type="PROSITE" id="PS50977">
    <property type="entry name" value="HTH_TETR_2"/>
    <property type="match status" value="1"/>
</dbReference>
<dbReference type="GO" id="GO:0000976">
    <property type="term" value="F:transcription cis-regulatory region binding"/>
    <property type="evidence" value="ECO:0007669"/>
    <property type="project" value="TreeGrafter"/>
</dbReference>
<dbReference type="InterPro" id="IPR009057">
    <property type="entry name" value="Homeodomain-like_sf"/>
</dbReference>
<reference evidence="6 7" key="1">
    <citation type="submission" date="2019-12" db="EMBL/GenBank/DDBJ databases">
        <authorList>
            <person name="Lee S.D."/>
        </authorList>
    </citation>
    <scope>NUCLEOTIDE SEQUENCE [LARGE SCALE GENOMIC DNA]</scope>
    <source>
        <strain evidence="6 7">SAP-6</strain>
    </source>
</reference>
<keyword evidence="2 4" id="KW-0238">DNA-binding</keyword>
<comment type="caution">
    <text evidence="6">The sequence shown here is derived from an EMBL/GenBank/DDBJ whole genome shotgun (WGS) entry which is preliminary data.</text>
</comment>
<dbReference type="AlphaFoldDB" id="A0A845SKL9"/>
<dbReference type="Proteomes" id="UP000461443">
    <property type="component" value="Unassembled WGS sequence"/>
</dbReference>
<proteinExistence type="predicted"/>
<dbReference type="InterPro" id="IPR050109">
    <property type="entry name" value="HTH-type_TetR-like_transc_reg"/>
</dbReference>
<evidence type="ECO:0000256" key="1">
    <source>
        <dbReference type="ARBA" id="ARBA00023015"/>
    </source>
</evidence>
<dbReference type="InterPro" id="IPR023772">
    <property type="entry name" value="DNA-bd_HTH_TetR-type_CS"/>
</dbReference>
<dbReference type="InterPro" id="IPR039536">
    <property type="entry name" value="TetR_C_Proteobacteria"/>
</dbReference>
<reference evidence="6 7" key="2">
    <citation type="submission" date="2020-02" db="EMBL/GenBank/DDBJ databases">
        <title>The new genus of Enterobacteriales.</title>
        <authorList>
            <person name="Kim I.S."/>
        </authorList>
    </citation>
    <scope>NUCLEOTIDE SEQUENCE [LARGE SCALE GENOMIC DNA]</scope>
    <source>
        <strain evidence="6 7">SAP-6</strain>
    </source>
</reference>
<dbReference type="PROSITE" id="PS01081">
    <property type="entry name" value="HTH_TETR_1"/>
    <property type="match status" value="1"/>
</dbReference>
<keyword evidence="3" id="KW-0804">Transcription</keyword>
<name>A0A845SKL9_9GAMM</name>
<dbReference type="EMBL" id="WUBS01000023">
    <property type="protein sequence ID" value="NDL65823.1"/>
    <property type="molecule type" value="Genomic_DNA"/>
</dbReference>
<keyword evidence="7" id="KW-1185">Reference proteome</keyword>
<dbReference type="PANTHER" id="PTHR30055">
    <property type="entry name" value="HTH-TYPE TRANSCRIPTIONAL REGULATOR RUTR"/>
    <property type="match status" value="1"/>
</dbReference>
<feature type="DNA-binding region" description="H-T-H motif" evidence="4">
    <location>
        <begin position="29"/>
        <end position="48"/>
    </location>
</feature>
<evidence type="ECO:0000256" key="2">
    <source>
        <dbReference type="ARBA" id="ARBA00023125"/>
    </source>
</evidence>
<protein>
    <submittedName>
        <fullName evidence="6">TetR family transcriptional regulator</fullName>
    </submittedName>
</protein>
<dbReference type="Pfam" id="PF14246">
    <property type="entry name" value="TetR_C_7"/>
    <property type="match status" value="1"/>
</dbReference>
<dbReference type="Gene3D" id="1.10.10.60">
    <property type="entry name" value="Homeodomain-like"/>
    <property type="match status" value="1"/>
</dbReference>